<dbReference type="EMBL" id="CP142149">
    <property type="protein sequence ID" value="WSE27291.1"/>
    <property type="molecule type" value="Genomic_DNA"/>
</dbReference>
<dbReference type="RefSeq" id="WP_326566304.1">
    <property type="nucleotide sequence ID" value="NZ_CP142149.1"/>
</dbReference>
<gene>
    <name evidence="1" type="ORF">VSH64_31080</name>
</gene>
<protein>
    <submittedName>
        <fullName evidence="1">Uncharacterized protein</fullName>
    </submittedName>
</protein>
<sequence>MVTLLSFPMISADRRLYELRDLLALIPGDGLVWSLFEFSGFGVGPDGTPLDAFEATVTSSPLGYVLAWPRLLDFARGIRQTVDCALVAVERAGDLTSDAPERGLGEFVIVGVDCSVWEVSGRRFGPGLEDRFRTEFP</sequence>
<dbReference type="Proteomes" id="UP001330812">
    <property type="component" value="Chromosome"/>
</dbReference>
<name>A0ABZ1I060_9PSEU</name>
<evidence type="ECO:0000313" key="2">
    <source>
        <dbReference type="Proteomes" id="UP001330812"/>
    </source>
</evidence>
<organism evidence="1 2">
    <name type="scientific">Amycolatopsis rhabdoformis</name>
    <dbReference type="NCBI Taxonomy" id="1448059"/>
    <lineage>
        <taxon>Bacteria</taxon>
        <taxon>Bacillati</taxon>
        <taxon>Actinomycetota</taxon>
        <taxon>Actinomycetes</taxon>
        <taxon>Pseudonocardiales</taxon>
        <taxon>Pseudonocardiaceae</taxon>
        <taxon>Amycolatopsis</taxon>
    </lineage>
</organism>
<accession>A0ABZ1I060</accession>
<reference evidence="1 2" key="1">
    <citation type="journal article" date="2015" name="Int. J. Syst. Evol. Microbiol.">
        <title>Amycolatopsis rhabdoformis sp. nov., an actinomycete isolated from a tropical forest soil.</title>
        <authorList>
            <person name="Souza W.R."/>
            <person name="Silva R.E."/>
            <person name="Goodfellow M."/>
            <person name="Busarakam K."/>
            <person name="Figueiro F.S."/>
            <person name="Ferreira D."/>
            <person name="Rodrigues-Filho E."/>
            <person name="Moraes L.A.B."/>
            <person name="Zucchi T.D."/>
        </authorList>
    </citation>
    <scope>NUCLEOTIDE SEQUENCE [LARGE SCALE GENOMIC DNA]</scope>
    <source>
        <strain evidence="1 2">NCIMB 14900</strain>
    </source>
</reference>
<proteinExistence type="predicted"/>
<evidence type="ECO:0000313" key="1">
    <source>
        <dbReference type="EMBL" id="WSE27291.1"/>
    </source>
</evidence>
<keyword evidence="2" id="KW-1185">Reference proteome</keyword>